<evidence type="ECO:0000313" key="2">
    <source>
        <dbReference type="Proteomes" id="UP000663891"/>
    </source>
</evidence>
<name>A0A815WDZ3_9BILA</name>
<dbReference type="EMBL" id="CAJNON010006643">
    <property type="protein sequence ID" value="CAF1539667.1"/>
    <property type="molecule type" value="Genomic_DNA"/>
</dbReference>
<dbReference type="OrthoDB" id="45365at2759"/>
<gene>
    <name evidence="1" type="ORF">VCS650_LOCUS43974</name>
</gene>
<dbReference type="Gene3D" id="2.130.10.80">
    <property type="entry name" value="Galactose oxidase/kelch, beta-propeller"/>
    <property type="match status" value="1"/>
</dbReference>
<dbReference type="InterPro" id="IPR015915">
    <property type="entry name" value="Kelch-typ_b-propeller"/>
</dbReference>
<feature type="non-terminal residue" evidence="1">
    <location>
        <position position="1"/>
    </location>
</feature>
<comment type="caution">
    <text evidence="1">The sequence shown here is derived from an EMBL/GenBank/DDBJ whole genome shotgun (WGS) entry which is preliminary data.</text>
</comment>
<protein>
    <submittedName>
        <fullName evidence="1">Uncharacterized protein</fullName>
    </submittedName>
</protein>
<dbReference type="SUPFAM" id="SSF117281">
    <property type="entry name" value="Kelch motif"/>
    <property type="match status" value="1"/>
</dbReference>
<dbReference type="InterPro" id="IPR037293">
    <property type="entry name" value="Gal_Oxidase_central_sf"/>
</dbReference>
<dbReference type="Proteomes" id="UP000663891">
    <property type="component" value="Unassembled WGS sequence"/>
</dbReference>
<sequence length="58" mass="6255">GDSYEKTSEVYDLLTGTWSMTDDMNCARYQHQSSILSNGTVLVTGAIGGISSCNAELY</sequence>
<evidence type="ECO:0000313" key="1">
    <source>
        <dbReference type="EMBL" id="CAF1539667.1"/>
    </source>
</evidence>
<accession>A0A815WDZ3</accession>
<organism evidence="1 2">
    <name type="scientific">Adineta steineri</name>
    <dbReference type="NCBI Taxonomy" id="433720"/>
    <lineage>
        <taxon>Eukaryota</taxon>
        <taxon>Metazoa</taxon>
        <taxon>Spiralia</taxon>
        <taxon>Gnathifera</taxon>
        <taxon>Rotifera</taxon>
        <taxon>Eurotatoria</taxon>
        <taxon>Bdelloidea</taxon>
        <taxon>Adinetida</taxon>
        <taxon>Adinetidae</taxon>
        <taxon>Adineta</taxon>
    </lineage>
</organism>
<proteinExistence type="predicted"/>
<dbReference type="AlphaFoldDB" id="A0A815WDZ3"/>
<reference evidence="1" key="1">
    <citation type="submission" date="2021-02" db="EMBL/GenBank/DDBJ databases">
        <authorList>
            <person name="Nowell W R."/>
        </authorList>
    </citation>
    <scope>NUCLEOTIDE SEQUENCE</scope>
</reference>